<evidence type="ECO:0000256" key="9">
    <source>
        <dbReference type="ARBA" id="ARBA00022692"/>
    </source>
</evidence>
<keyword evidence="12" id="KW-0770">Synapse</keyword>
<feature type="transmembrane region" description="Helical" evidence="18">
    <location>
        <begin position="79"/>
        <end position="97"/>
    </location>
</feature>
<keyword evidence="9 18" id="KW-0812">Transmembrane</keyword>
<evidence type="ECO:0000256" key="18">
    <source>
        <dbReference type="SAM" id="Phobius"/>
    </source>
</evidence>
<evidence type="ECO:0000256" key="3">
    <source>
        <dbReference type="ARBA" id="ARBA00004234"/>
    </source>
</evidence>
<keyword evidence="13" id="KW-0333">Golgi apparatus</keyword>
<evidence type="ECO:0000313" key="20">
    <source>
        <dbReference type="Proteomes" id="UP000007110"/>
    </source>
</evidence>
<dbReference type="PANTHER" id="PTHR15664">
    <property type="entry name" value="C20ORF30 PROTEIN"/>
    <property type="match status" value="1"/>
</dbReference>
<accession>A0A7M7RBV8</accession>
<evidence type="ECO:0000256" key="13">
    <source>
        <dbReference type="ARBA" id="ARBA00023034"/>
    </source>
</evidence>
<evidence type="ECO:0000256" key="10">
    <source>
        <dbReference type="ARBA" id="ARBA00022753"/>
    </source>
</evidence>
<evidence type="ECO:0000256" key="2">
    <source>
        <dbReference type="ARBA" id="ARBA00004172"/>
    </source>
</evidence>
<protein>
    <recommendedName>
        <fullName evidence="17">Transmembrane protein 230</fullName>
    </recommendedName>
</protein>
<evidence type="ECO:0000256" key="8">
    <source>
        <dbReference type="ARBA" id="ARBA00007743"/>
    </source>
</evidence>
<dbReference type="FunCoup" id="A0A7M7RBV8">
    <property type="interactions" value="690"/>
</dbReference>
<keyword evidence="10" id="KW-0967">Endosome</keyword>
<evidence type="ECO:0000256" key="14">
    <source>
        <dbReference type="ARBA" id="ARBA00023136"/>
    </source>
</evidence>
<dbReference type="AlphaFoldDB" id="A0A7M7RBV8"/>
<evidence type="ECO:0000256" key="17">
    <source>
        <dbReference type="ARBA" id="ARBA00024088"/>
    </source>
</evidence>
<evidence type="ECO:0000256" key="1">
    <source>
        <dbReference type="ARBA" id="ARBA00004141"/>
    </source>
</evidence>
<evidence type="ECO:0000256" key="11">
    <source>
        <dbReference type="ARBA" id="ARBA00022989"/>
    </source>
</evidence>
<dbReference type="InParanoid" id="A0A7M7RBV8"/>
<keyword evidence="15" id="KW-0968">Cytoplasmic vesicle</keyword>
<keyword evidence="14 18" id="KW-0472">Membrane</keyword>
<dbReference type="GO" id="GO:0005769">
    <property type="term" value="C:early endosome"/>
    <property type="evidence" value="ECO:0007669"/>
    <property type="project" value="UniProtKB-SubCell"/>
</dbReference>
<feature type="transmembrane region" description="Helical" evidence="18">
    <location>
        <begin position="45"/>
        <end position="67"/>
    </location>
</feature>
<keyword evidence="11 18" id="KW-1133">Transmembrane helix</keyword>
<name>A0A7M7RBV8_STRPU</name>
<dbReference type="GO" id="GO:0048489">
    <property type="term" value="P:synaptic vesicle transport"/>
    <property type="evidence" value="ECO:0000318"/>
    <property type="project" value="GO_Central"/>
</dbReference>
<evidence type="ECO:0000256" key="4">
    <source>
        <dbReference type="ARBA" id="ARBA00004412"/>
    </source>
</evidence>
<evidence type="ECO:0000313" key="19">
    <source>
        <dbReference type="EnsemblMetazoa" id="XP_780585"/>
    </source>
</evidence>
<evidence type="ECO:0000256" key="15">
    <source>
        <dbReference type="ARBA" id="ARBA00023329"/>
    </source>
</evidence>
<dbReference type="OrthoDB" id="5597044at2759"/>
<dbReference type="GO" id="GO:0005770">
    <property type="term" value="C:late endosome"/>
    <property type="evidence" value="ECO:0007669"/>
    <property type="project" value="UniProtKB-SubCell"/>
</dbReference>
<comment type="subcellular location">
    <subcellularLocation>
        <location evidence="5">Cytoplasmic vesicle</location>
        <location evidence="5">Autophagosome</location>
    </subcellularLocation>
    <subcellularLocation>
        <location evidence="3">Cytoplasmic vesicle</location>
        <location evidence="3">Secretory vesicle</location>
        <location evidence="3">Synaptic vesicle</location>
    </subcellularLocation>
    <subcellularLocation>
        <location evidence="4">Early endosome</location>
    </subcellularLocation>
    <subcellularLocation>
        <location evidence="6">Golgi apparatus</location>
        <location evidence="6">trans-Golgi network</location>
    </subcellularLocation>
    <subcellularLocation>
        <location evidence="7">Late endosome</location>
    </subcellularLocation>
    <subcellularLocation>
        <location evidence="1">Membrane</location>
        <topology evidence="1">Multi-pass membrane protein</topology>
    </subcellularLocation>
    <subcellularLocation>
        <location evidence="2">Recycling endosome</location>
    </subcellularLocation>
</comment>
<evidence type="ECO:0000256" key="16">
    <source>
        <dbReference type="ARBA" id="ARBA00024003"/>
    </source>
</evidence>
<dbReference type="InterPro" id="IPR008590">
    <property type="entry name" value="TMEM_230/134"/>
</dbReference>
<reference evidence="19" key="2">
    <citation type="submission" date="2021-01" db="UniProtKB">
        <authorList>
            <consortium name="EnsemblMetazoa"/>
        </authorList>
    </citation>
    <scope>IDENTIFICATION</scope>
</reference>
<dbReference type="InterPro" id="IPR044234">
    <property type="entry name" value="TMEM230"/>
</dbReference>
<comment type="function">
    <text evidence="16">Involved in trafficking and recycling of synaptic vesicles.</text>
</comment>
<dbReference type="EnsemblMetazoa" id="XM_775492">
    <property type="protein sequence ID" value="XP_780585"/>
    <property type="gene ID" value="LOC575076"/>
</dbReference>
<dbReference type="RefSeq" id="XP_780585.2">
    <property type="nucleotide sequence ID" value="XM_775492.4"/>
</dbReference>
<sequence length="120" mass="13441">MPTYHRMANGAESTDIKYKKMKTPTGDGYTALQFKKSPVKIPWRSIAVATVLFLLGTALLCVGALVLSGHISSKFNDRLWPIMILGILLFIPGAYHVRLACYAYKGYKGYSFEDIPDYED</sequence>
<organism evidence="19 20">
    <name type="scientific">Strongylocentrotus purpuratus</name>
    <name type="common">Purple sea urchin</name>
    <dbReference type="NCBI Taxonomy" id="7668"/>
    <lineage>
        <taxon>Eukaryota</taxon>
        <taxon>Metazoa</taxon>
        <taxon>Echinodermata</taxon>
        <taxon>Eleutherozoa</taxon>
        <taxon>Echinozoa</taxon>
        <taxon>Echinoidea</taxon>
        <taxon>Euechinoidea</taxon>
        <taxon>Echinacea</taxon>
        <taxon>Camarodonta</taxon>
        <taxon>Echinidea</taxon>
        <taxon>Strongylocentrotidae</taxon>
        <taxon>Strongylocentrotus</taxon>
    </lineage>
</organism>
<evidence type="ECO:0000256" key="7">
    <source>
        <dbReference type="ARBA" id="ARBA00004603"/>
    </source>
</evidence>
<dbReference type="OMA" id="AYYAYYK"/>
<dbReference type="GO" id="GO:0005794">
    <property type="term" value="C:Golgi apparatus"/>
    <property type="evidence" value="ECO:0007669"/>
    <property type="project" value="UniProtKB-SubCell"/>
</dbReference>
<evidence type="ECO:0000256" key="5">
    <source>
        <dbReference type="ARBA" id="ARBA00004419"/>
    </source>
</evidence>
<dbReference type="PANTHER" id="PTHR15664:SF6">
    <property type="entry name" value="TRANSMEMBRANE PROTEIN 230"/>
    <property type="match status" value="1"/>
</dbReference>
<dbReference type="KEGG" id="spu:575076"/>
<dbReference type="GO" id="GO:0008021">
    <property type="term" value="C:synaptic vesicle"/>
    <property type="evidence" value="ECO:0000318"/>
    <property type="project" value="GO_Central"/>
</dbReference>
<dbReference type="GO" id="GO:0016020">
    <property type="term" value="C:membrane"/>
    <property type="evidence" value="ECO:0007669"/>
    <property type="project" value="UniProtKB-SubCell"/>
</dbReference>
<dbReference type="GO" id="GO:0055037">
    <property type="term" value="C:recycling endosome"/>
    <property type="evidence" value="ECO:0007669"/>
    <property type="project" value="UniProtKB-SubCell"/>
</dbReference>
<comment type="similarity">
    <text evidence="8">Belongs to the TMEM134/TMEM230 family.</text>
</comment>
<dbReference type="Pfam" id="PF05915">
    <property type="entry name" value="TMEM_230_134"/>
    <property type="match status" value="1"/>
</dbReference>
<dbReference type="GO" id="GO:0005776">
    <property type="term" value="C:autophagosome"/>
    <property type="evidence" value="ECO:0007669"/>
    <property type="project" value="UniProtKB-SubCell"/>
</dbReference>
<dbReference type="Proteomes" id="UP000007110">
    <property type="component" value="Unassembled WGS sequence"/>
</dbReference>
<dbReference type="GO" id="GO:0012505">
    <property type="term" value="C:endomembrane system"/>
    <property type="evidence" value="ECO:0000318"/>
    <property type="project" value="GO_Central"/>
</dbReference>
<keyword evidence="20" id="KW-1185">Reference proteome</keyword>
<reference evidence="20" key="1">
    <citation type="submission" date="2015-02" db="EMBL/GenBank/DDBJ databases">
        <title>Genome sequencing for Strongylocentrotus purpuratus.</title>
        <authorList>
            <person name="Murali S."/>
            <person name="Liu Y."/>
            <person name="Vee V."/>
            <person name="English A."/>
            <person name="Wang M."/>
            <person name="Skinner E."/>
            <person name="Han Y."/>
            <person name="Muzny D.M."/>
            <person name="Worley K.C."/>
            <person name="Gibbs R.A."/>
        </authorList>
    </citation>
    <scope>NUCLEOTIDE SEQUENCE</scope>
</reference>
<proteinExistence type="inferred from homology"/>
<dbReference type="GeneID" id="575076"/>
<evidence type="ECO:0000256" key="12">
    <source>
        <dbReference type="ARBA" id="ARBA00023018"/>
    </source>
</evidence>
<evidence type="ECO:0000256" key="6">
    <source>
        <dbReference type="ARBA" id="ARBA00004601"/>
    </source>
</evidence>